<comment type="caution">
    <text evidence="1">The sequence shown here is derived from an EMBL/GenBank/DDBJ whole genome shotgun (WGS) entry which is preliminary data.</text>
</comment>
<dbReference type="STRING" id="1428644.BIV57_13585"/>
<sequence>MVVVSPDDERTAAVTATPPATMAASRSTLARLDDDWQALGADRRAVQVVAGWAADHAELAGVAGPADVIEALGSLYRAEHWDVHDQVLLALLDRAAGTGFGAEVAWKVVARALQPKVMQMARRFRSPWGFEETASMFLACLYETVRTYPIVARPRRVYTNLALDTLALAKRILHGRRGAVEEIASDALPRLEEEGAGIVLVQSAAAPERQVELALALARAAELHLLSGHEAASPALAEEARLEVLDLLVWAIDTQVLSRRDAQVLAAYYGTAPGRSSWRLDGGAEEPRVRQRRSRALRAVRRARQAELQSAA</sequence>
<organism evidence="1 2">
    <name type="scientific">Mangrovactinospora gilvigrisea</name>
    <dbReference type="NCBI Taxonomy" id="1428644"/>
    <lineage>
        <taxon>Bacteria</taxon>
        <taxon>Bacillati</taxon>
        <taxon>Actinomycetota</taxon>
        <taxon>Actinomycetes</taxon>
        <taxon>Kitasatosporales</taxon>
        <taxon>Streptomycetaceae</taxon>
        <taxon>Mangrovactinospora</taxon>
    </lineage>
</organism>
<evidence type="ECO:0000313" key="1">
    <source>
        <dbReference type="EMBL" id="OIV37015.1"/>
    </source>
</evidence>
<keyword evidence="2" id="KW-1185">Reference proteome</keyword>
<reference evidence="1 2" key="1">
    <citation type="submission" date="2016-10" db="EMBL/GenBank/DDBJ databases">
        <title>Genome sequence of Streptomyces gilvigriseus MUSC 26.</title>
        <authorList>
            <person name="Lee L.-H."/>
            <person name="Ser H.-L."/>
        </authorList>
    </citation>
    <scope>NUCLEOTIDE SEQUENCE [LARGE SCALE GENOMIC DNA]</scope>
    <source>
        <strain evidence="1 2">MUSC 26</strain>
    </source>
</reference>
<dbReference type="Proteomes" id="UP000243342">
    <property type="component" value="Unassembled WGS sequence"/>
</dbReference>
<name>A0A1J7BE97_9ACTN</name>
<dbReference type="AlphaFoldDB" id="A0A1J7BE97"/>
<evidence type="ECO:0000313" key="2">
    <source>
        <dbReference type="Proteomes" id="UP000243342"/>
    </source>
</evidence>
<gene>
    <name evidence="1" type="ORF">BIV57_13585</name>
</gene>
<dbReference type="EMBL" id="MLCF01000067">
    <property type="protein sequence ID" value="OIV37015.1"/>
    <property type="molecule type" value="Genomic_DNA"/>
</dbReference>
<protein>
    <submittedName>
        <fullName evidence="1">Uncharacterized protein</fullName>
    </submittedName>
</protein>
<proteinExistence type="predicted"/>
<accession>A0A1J7BE97</accession>